<keyword evidence="1" id="KW-1133">Transmembrane helix</keyword>
<dbReference type="PANTHER" id="PTHR38686:SF1">
    <property type="entry name" value="APOLIPOPROTEIN N-ACYLTRANSFERASE"/>
    <property type="match status" value="1"/>
</dbReference>
<dbReference type="EMBL" id="UGSO01000001">
    <property type="protein sequence ID" value="SUB17906.1"/>
    <property type="molecule type" value="Genomic_DNA"/>
</dbReference>
<keyword evidence="1" id="KW-0812">Transmembrane</keyword>
<sequence length="246" mass="25891">MHLAPSPFLPTIFWPAALLSLCGLQLLTLNRSSPQASAIGFVWGLGLFGSGINWVYVSVATFGGMPGPVNVFIVALLAAYLAIYPALFAGVLNRIWPRTTLWRLALAAPALWQITEFLRGWVLTGFPWLQFGYSQIDGPLKGLAPLAGVETLTFLLMVVAGLLAYALQQRNVRSLVAALLAAGIAMAVALHPVGSADARAGRRGGAGAGKHPAIDEVGSAAASHYPAHLQRSESAADGQSADYYLA</sequence>
<keyword evidence="3" id="KW-0449">Lipoprotein</keyword>
<keyword evidence="1" id="KW-0472">Membrane</keyword>
<dbReference type="EC" id="2.3.1.-" evidence="3"/>
<evidence type="ECO:0000256" key="1">
    <source>
        <dbReference type="SAM" id="Phobius"/>
    </source>
</evidence>
<dbReference type="GO" id="GO:0016410">
    <property type="term" value="F:N-acyltransferase activity"/>
    <property type="evidence" value="ECO:0007669"/>
    <property type="project" value="InterPro"/>
</dbReference>
<keyword evidence="4" id="KW-1185">Reference proteome</keyword>
<feature type="transmembrane region" description="Helical" evidence="1">
    <location>
        <begin position="69"/>
        <end position="92"/>
    </location>
</feature>
<feature type="transmembrane region" description="Helical" evidence="1">
    <location>
        <begin position="36"/>
        <end position="57"/>
    </location>
</feature>
<feature type="transmembrane region" description="Helical" evidence="1">
    <location>
        <begin position="174"/>
        <end position="193"/>
    </location>
</feature>
<dbReference type="Pfam" id="PF20154">
    <property type="entry name" value="LNT_N"/>
    <property type="match status" value="1"/>
</dbReference>
<evidence type="ECO:0000313" key="4">
    <source>
        <dbReference type="Proteomes" id="UP000254640"/>
    </source>
</evidence>
<dbReference type="InterPro" id="IPR004563">
    <property type="entry name" value="Apolipo_AcylTrfase"/>
</dbReference>
<proteinExistence type="predicted"/>
<dbReference type="InterPro" id="IPR045378">
    <property type="entry name" value="LNT_N"/>
</dbReference>
<gene>
    <name evidence="3" type="primary">lnt_1</name>
    <name evidence="3" type="ORF">NCTC9381_03847</name>
</gene>
<keyword evidence="3" id="KW-0808">Transferase</keyword>
<organism evidence="3 4">
    <name type="scientific">Enterobacter agglomerans</name>
    <name type="common">Erwinia herbicola</name>
    <name type="synonym">Pantoea agglomerans</name>
    <dbReference type="NCBI Taxonomy" id="549"/>
    <lineage>
        <taxon>Bacteria</taxon>
        <taxon>Pseudomonadati</taxon>
        <taxon>Pseudomonadota</taxon>
        <taxon>Gammaproteobacteria</taxon>
        <taxon>Enterobacterales</taxon>
        <taxon>Erwiniaceae</taxon>
        <taxon>Pantoea</taxon>
        <taxon>Pantoea agglomerans group</taxon>
    </lineage>
</organism>
<dbReference type="GO" id="GO:0042158">
    <property type="term" value="P:lipoprotein biosynthetic process"/>
    <property type="evidence" value="ECO:0007669"/>
    <property type="project" value="InterPro"/>
</dbReference>
<protein>
    <submittedName>
        <fullName evidence="3">Apolipoprotein N-acyltransferase</fullName>
        <ecNumber evidence="3">2.3.1.-</ecNumber>
    </submittedName>
</protein>
<feature type="transmembrane region" description="Helical" evidence="1">
    <location>
        <begin position="104"/>
        <end position="123"/>
    </location>
</feature>
<evidence type="ECO:0000313" key="3">
    <source>
        <dbReference type="EMBL" id="SUB17906.1"/>
    </source>
</evidence>
<evidence type="ECO:0000259" key="2">
    <source>
        <dbReference type="Pfam" id="PF20154"/>
    </source>
</evidence>
<dbReference type="AlphaFoldDB" id="A0A379AJA2"/>
<feature type="transmembrane region" description="Helical" evidence="1">
    <location>
        <begin position="12"/>
        <end position="29"/>
    </location>
</feature>
<dbReference type="PANTHER" id="PTHR38686">
    <property type="entry name" value="APOLIPOPROTEIN N-ACYLTRANSFERASE"/>
    <property type="match status" value="1"/>
</dbReference>
<keyword evidence="3" id="KW-0012">Acyltransferase</keyword>
<dbReference type="GO" id="GO:0016020">
    <property type="term" value="C:membrane"/>
    <property type="evidence" value="ECO:0007669"/>
    <property type="project" value="InterPro"/>
</dbReference>
<dbReference type="Proteomes" id="UP000254640">
    <property type="component" value="Unassembled WGS sequence"/>
</dbReference>
<reference evidence="3 4" key="1">
    <citation type="submission" date="2018-06" db="EMBL/GenBank/DDBJ databases">
        <authorList>
            <consortium name="Pathogen Informatics"/>
            <person name="Doyle S."/>
        </authorList>
    </citation>
    <scope>NUCLEOTIDE SEQUENCE [LARGE SCALE GENOMIC DNA]</scope>
    <source>
        <strain evidence="3 4">NCTC9381</strain>
    </source>
</reference>
<feature type="domain" description="Apolipoprotein N-acyltransferase N-terminal" evidence="2">
    <location>
        <begin position="6"/>
        <end position="162"/>
    </location>
</feature>
<feature type="transmembrane region" description="Helical" evidence="1">
    <location>
        <begin position="143"/>
        <end position="167"/>
    </location>
</feature>
<accession>A0A379AJA2</accession>
<name>A0A379AJA2_ENTAG</name>